<protein>
    <submittedName>
        <fullName evidence="1">Signal peptidase</fullName>
        <ecNumber evidence="1">3.4.-.-</ecNumber>
    </submittedName>
</protein>
<dbReference type="Proteomes" id="UP001229346">
    <property type="component" value="Unassembled WGS sequence"/>
</dbReference>
<proteinExistence type="predicted"/>
<evidence type="ECO:0000313" key="1">
    <source>
        <dbReference type="EMBL" id="MDQ0115216.1"/>
    </source>
</evidence>
<gene>
    <name evidence="1" type="ORF">J2T15_004674</name>
</gene>
<keyword evidence="2" id="KW-1185">Reference proteome</keyword>
<accession>A0ABT9U6F6</accession>
<reference evidence="1 2" key="1">
    <citation type="submission" date="2023-07" db="EMBL/GenBank/DDBJ databases">
        <title>Sorghum-associated microbial communities from plants grown in Nebraska, USA.</title>
        <authorList>
            <person name="Schachtman D."/>
        </authorList>
    </citation>
    <scope>NUCLEOTIDE SEQUENCE [LARGE SCALE GENOMIC DNA]</scope>
    <source>
        <strain evidence="1 2">CC482</strain>
    </source>
</reference>
<dbReference type="RefSeq" id="WP_307206667.1">
    <property type="nucleotide sequence ID" value="NZ_JAUSSU010000010.1"/>
</dbReference>
<organism evidence="1 2">
    <name type="scientific">Paenibacillus harenae</name>
    <dbReference type="NCBI Taxonomy" id="306543"/>
    <lineage>
        <taxon>Bacteria</taxon>
        <taxon>Bacillati</taxon>
        <taxon>Bacillota</taxon>
        <taxon>Bacilli</taxon>
        <taxon>Bacillales</taxon>
        <taxon>Paenibacillaceae</taxon>
        <taxon>Paenibacillus</taxon>
    </lineage>
</organism>
<dbReference type="EMBL" id="JAUSSU010000010">
    <property type="protein sequence ID" value="MDQ0115216.1"/>
    <property type="molecule type" value="Genomic_DNA"/>
</dbReference>
<name>A0ABT9U6F6_PAEHA</name>
<keyword evidence="1" id="KW-0378">Hydrolase</keyword>
<dbReference type="GO" id="GO:0016787">
    <property type="term" value="F:hydrolase activity"/>
    <property type="evidence" value="ECO:0007669"/>
    <property type="project" value="UniProtKB-KW"/>
</dbReference>
<dbReference type="EC" id="3.4.-.-" evidence="1"/>
<comment type="caution">
    <text evidence="1">The sequence shown here is derived from an EMBL/GenBank/DDBJ whole genome shotgun (WGS) entry which is preliminary data.</text>
</comment>
<sequence length="156" mass="17622">MKVVEERLGLPAIIAAIVERQGEIDVTCYGDAMFPLLREGNISTFTRVKEKELQPGDVCLYASVEGELLIERIVDVEKTNHVSRYIFRSDTGGIRRAPIGFASIIGRLYAVHRDGRAVYVHGWQARLLEAAALQLPLWPKLAKFAANRRYRRSEVI</sequence>
<evidence type="ECO:0000313" key="2">
    <source>
        <dbReference type="Proteomes" id="UP001229346"/>
    </source>
</evidence>